<evidence type="ECO:0000313" key="11">
    <source>
        <dbReference type="EMBL" id="QIS22178.1"/>
    </source>
</evidence>
<evidence type="ECO:0000256" key="5">
    <source>
        <dbReference type="ARBA" id="ARBA00022833"/>
    </source>
</evidence>
<organism evidence="11 12">
    <name type="scientific">Nocardia terpenica</name>
    <dbReference type="NCBI Taxonomy" id="455432"/>
    <lineage>
        <taxon>Bacteria</taxon>
        <taxon>Bacillati</taxon>
        <taxon>Actinomycetota</taxon>
        <taxon>Actinomycetes</taxon>
        <taxon>Mycobacteriales</taxon>
        <taxon>Nocardiaceae</taxon>
        <taxon>Nocardia</taxon>
    </lineage>
</organism>
<dbReference type="Proteomes" id="UP000500953">
    <property type="component" value="Chromosome"/>
</dbReference>
<evidence type="ECO:0000256" key="3">
    <source>
        <dbReference type="ARBA" id="ARBA00018141"/>
    </source>
</evidence>
<comment type="pathway">
    <text evidence="1 8">Purine metabolism; 7-cyano-7-deazaguanine biosynthesis.</text>
</comment>
<dbReference type="AlphaFoldDB" id="A0A6G9Z9G8"/>
<dbReference type="SUPFAM" id="SSF55620">
    <property type="entry name" value="Tetrahydrobiopterin biosynthesis enzymes-like"/>
    <property type="match status" value="1"/>
</dbReference>
<keyword evidence="8" id="KW-0671">Queuosine biosynthesis</keyword>
<feature type="active site" description="Proton acceptor" evidence="9">
    <location>
        <position position="36"/>
    </location>
</feature>
<dbReference type="GO" id="GO:0070497">
    <property type="term" value="F:6-carboxytetrahydropterin synthase activity"/>
    <property type="evidence" value="ECO:0007669"/>
    <property type="project" value="UniProtKB-EC"/>
</dbReference>
<evidence type="ECO:0000256" key="8">
    <source>
        <dbReference type="PIRNR" id="PIRNR006113"/>
    </source>
</evidence>
<dbReference type="PANTHER" id="PTHR12589:SF7">
    <property type="entry name" value="6-PYRUVOYL TETRAHYDROBIOPTERIN SYNTHASE"/>
    <property type="match status" value="1"/>
</dbReference>
<evidence type="ECO:0000256" key="1">
    <source>
        <dbReference type="ARBA" id="ARBA00005061"/>
    </source>
</evidence>
<keyword evidence="5 8" id="KW-0862">Zinc</keyword>
<dbReference type="GO" id="GO:0046872">
    <property type="term" value="F:metal ion binding"/>
    <property type="evidence" value="ECO:0007669"/>
    <property type="project" value="UniProtKB-KW"/>
</dbReference>
<sequence>MTIGSGVGRRGRHTIEKTFDFAASHELRNLPAGHKCARNHGHNYTVTVMWTADELDSAGMVTDFGDFAPLGRHLADTFDHRLLNDIVEQPTSECLAEYLGQWVIEHLEPTVRGRLVSLRVCETSASGAVWERM</sequence>
<comment type="catalytic activity">
    <reaction evidence="7 8">
        <text>7,8-dihydroneopterin 3'-triphosphate + H2O = 6-carboxy-5,6,7,8-tetrahydropterin + triphosphate + acetaldehyde + 2 H(+)</text>
        <dbReference type="Rhea" id="RHEA:27966"/>
        <dbReference type="ChEBI" id="CHEBI:15343"/>
        <dbReference type="ChEBI" id="CHEBI:15377"/>
        <dbReference type="ChEBI" id="CHEBI:15378"/>
        <dbReference type="ChEBI" id="CHEBI:18036"/>
        <dbReference type="ChEBI" id="CHEBI:58462"/>
        <dbReference type="ChEBI" id="CHEBI:61032"/>
        <dbReference type="EC" id="4.1.2.50"/>
    </reaction>
</comment>
<accession>A0A6G9Z9G8</accession>
<dbReference type="UniPathway" id="UPA00391"/>
<dbReference type="InterPro" id="IPR038418">
    <property type="entry name" value="6-PTP_synth/QueD_sf"/>
</dbReference>
<feature type="binding site" evidence="10">
    <location>
        <position position="42"/>
    </location>
    <ligand>
        <name>Zn(2+)</name>
        <dbReference type="ChEBI" id="CHEBI:29105"/>
    </ligand>
</feature>
<feature type="binding site" evidence="10">
    <location>
        <position position="25"/>
    </location>
    <ligand>
        <name>Zn(2+)</name>
        <dbReference type="ChEBI" id="CHEBI:29105"/>
    </ligand>
</feature>
<evidence type="ECO:0000256" key="4">
    <source>
        <dbReference type="ARBA" id="ARBA00022723"/>
    </source>
</evidence>
<keyword evidence="6 8" id="KW-0456">Lyase</keyword>
<evidence type="ECO:0000256" key="2">
    <source>
        <dbReference type="ARBA" id="ARBA00008900"/>
    </source>
</evidence>
<name>A0A6G9Z9G8_9NOCA</name>
<evidence type="ECO:0000256" key="6">
    <source>
        <dbReference type="ARBA" id="ARBA00023239"/>
    </source>
</evidence>
<protein>
    <recommendedName>
        <fullName evidence="3 8">6-carboxy-5,6,7,8-tetrahydropterin synthase</fullName>
        <ecNumber evidence="8">4.-.-.-</ecNumber>
    </recommendedName>
</protein>
<evidence type="ECO:0000256" key="9">
    <source>
        <dbReference type="PIRSR" id="PIRSR006113-1"/>
    </source>
</evidence>
<evidence type="ECO:0000313" key="12">
    <source>
        <dbReference type="Proteomes" id="UP000500953"/>
    </source>
</evidence>
<feature type="binding site" evidence="10">
    <location>
        <position position="40"/>
    </location>
    <ligand>
        <name>Zn(2+)</name>
        <dbReference type="ChEBI" id="CHEBI:29105"/>
    </ligand>
</feature>
<dbReference type="EC" id="4.-.-.-" evidence="8"/>
<feature type="active site" description="Charge relay system" evidence="9">
    <location>
        <position position="122"/>
    </location>
</feature>
<keyword evidence="4 8" id="KW-0479">Metal-binding</keyword>
<dbReference type="RefSeq" id="WP_167489619.1">
    <property type="nucleotide sequence ID" value="NZ_CP046173.1"/>
</dbReference>
<reference evidence="11 12" key="1">
    <citation type="journal article" date="2019" name="ACS Chem. Biol.">
        <title>Identification and Mobilization of a Cryptic Antibiotic Biosynthesis Gene Locus from a Human-Pathogenic Nocardia Isolate.</title>
        <authorList>
            <person name="Herisse M."/>
            <person name="Ishida K."/>
            <person name="Porter J.L."/>
            <person name="Howden B."/>
            <person name="Hertweck C."/>
            <person name="Stinear T.P."/>
            <person name="Pidot S.J."/>
        </authorList>
    </citation>
    <scope>NUCLEOTIDE SEQUENCE [LARGE SCALE GENOMIC DNA]</scope>
    <source>
        <strain evidence="11 12">AUSMDU00012715</strain>
    </source>
</reference>
<dbReference type="PIRSF" id="PIRSF006113">
    <property type="entry name" value="PTP_synth"/>
    <property type="match status" value="1"/>
</dbReference>
<evidence type="ECO:0000256" key="10">
    <source>
        <dbReference type="PIRSR" id="PIRSR006113-2"/>
    </source>
</evidence>
<gene>
    <name evidence="11" type="ORF">F6W96_31390</name>
</gene>
<comment type="cofactor">
    <cofactor evidence="8 10">
        <name>Zn(2+)</name>
        <dbReference type="ChEBI" id="CHEBI:29105"/>
    </cofactor>
    <text evidence="8 10">Binds 1 zinc ion per subunit.</text>
</comment>
<dbReference type="EMBL" id="CP046173">
    <property type="protein sequence ID" value="QIS22178.1"/>
    <property type="molecule type" value="Genomic_DNA"/>
</dbReference>
<dbReference type="PANTHER" id="PTHR12589">
    <property type="entry name" value="PYRUVOYL TETRAHYDROBIOPTERIN SYNTHASE"/>
    <property type="match status" value="1"/>
</dbReference>
<comment type="similarity">
    <text evidence="2 8">Belongs to the PTPS family. QueD subfamily.</text>
</comment>
<dbReference type="Pfam" id="PF01242">
    <property type="entry name" value="PTPS"/>
    <property type="match status" value="1"/>
</dbReference>
<dbReference type="GO" id="GO:0008616">
    <property type="term" value="P:tRNA queuosine(34) biosynthetic process"/>
    <property type="evidence" value="ECO:0007669"/>
    <property type="project" value="UniProtKB-KW"/>
</dbReference>
<dbReference type="InterPro" id="IPR007115">
    <property type="entry name" value="6-PTP_synth/QueD"/>
</dbReference>
<dbReference type="Gene3D" id="3.30.479.10">
    <property type="entry name" value="6-pyruvoyl tetrahydropterin synthase/QueD"/>
    <property type="match status" value="1"/>
</dbReference>
<proteinExistence type="inferred from homology"/>
<feature type="active site" description="Charge relay system" evidence="9">
    <location>
        <position position="80"/>
    </location>
</feature>
<evidence type="ECO:0000256" key="7">
    <source>
        <dbReference type="ARBA" id="ARBA00048807"/>
    </source>
</evidence>